<protein>
    <submittedName>
        <fullName evidence="2">Uncharacterized protein</fullName>
    </submittedName>
</protein>
<keyword evidence="1" id="KW-0472">Membrane</keyword>
<reference evidence="2" key="1">
    <citation type="submission" date="2014-05" db="EMBL/GenBank/DDBJ databases">
        <authorList>
            <person name="Chronopoulou M."/>
        </authorList>
    </citation>
    <scope>NUCLEOTIDE SEQUENCE</scope>
    <source>
        <tissue evidence="2">Whole organism</tissue>
    </source>
</reference>
<sequence>MVCVFVWHVSYDDKCLLQSAVFVSLSLIFCRLNKRQGKEKQSTADRSIAKKYFHFLCVYKRINKRYCHLHNRKKCTTDGVTYQICELYHCTL</sequence>
<evidence type="ECO:0000313" key="2">
    <source>
        <dbReference type="EMBL" id="CDW29468.1"/>
    </source>
</evidence>
<accession>A0A0K2TTW9</accession>
<dbReference type="AlphaFoldDB" id="A0A0K2TTW9"/>
<evidence type="ECO:0000256" key="1">
    <source>
        <dbReference type="SAM" id="Phobius"/>
    </source>
</evidence>
<keyword evidence="1" id="KW-1133">Transmembrane helix</keyword>
<dbReference type="EMBL" id="HACA01012107">
    <property type="protein sequence ID" value="CDW29468.1"/>
    <property type="molecule type" value="Transcribed_RNA"/>
</dbReference>
<feature type="transmembrane region" description="Helical" evidence="1">
    <location>
        <begin position="16"/>
        <end position="32"/>
    </location>
</feature>
<keyword evidence="1" id="KW-0812">Transmembrane</keyword>
<organism evidence="2">
    <name type="scientific">Lepeophtheirus salmonis</name>
    <name type="common">Salmon louse</name>
    <name type="synonym">Caligus salmonis</name>
    <dbReference type="NCBI Taxonomy" id="72036"/>
    <lineage>
        <taxon>Eukaryota</taxon>
        <taxon>Metazoa</taxon>
        <taxon>Ecdysozoa</taxon>
        <taxon>Arthropoda</taxon>
        <taxon>Crustacea</taxon>
        <taxon>Multicrustacea</taxon>
        <taxon>Hexanauplia</taxon>
        <taxon>Copepoda</taxon>
        <taxon>Siphonostomatoida</taxon>
        <taxon>Caligidae</taxon>
        <taxon>Lepeophtheirus</taxon>
    </lineage>
</organism>
<proteinExistence type="predicted"/>
<name>A0A0K2TTW9_LEPSM</name>